<keyword evidence="1" id="KW-0802">TPR repeat</keyword>
<dbReference type="InterPro" id="IPR011990">
    <property type="entry name" value="TPR-like_helical_dom_sf"/>
</dbReference>
<dbReference type="OrthoDB" id="9811837at2"/>
<keyword evidence="2" id="KW-0732">Signal</keyword>
<evidence type="ECO:0000256" key="2">
    <source>
        <dbReference type="SAM" id="SignalP"/>
    </source>
</evidence>
<feature type="signal peptide" evidence="2">
    <location>
        <begin position="1"/>
        <end position="20"/>
    </location>
</feature>
<feature type="chain" id="PRO_5011655954" evidence="2">
    <location>
        <begin position="21"/>
        <end position="323"/>
    </location>
</feature>
<dbReference type="PROSITE" id="PS50005">
    <property type="entry name" value="TPR"/>
    <property type="match status" value="2"/>
</dbReference>
<dbReference type="PANTHER" id="PTHR12558:SF13">
    <property type="entry name" value="CELL DIVISION CYCLE PROTEIN 27 HOMOLOG"/>
    <property type="match status" value="1"/>
</dbReference>
<feature type="repeat" description="TPR" evidence="1">
    <location>
        <begin position="215"/>
        <end position="248"/>
    </location>
</feature>
<dbReference type="SUPFAM" id="SSF48452">
    <property type="entry name" value="TPR-like"/>
    <property type="match status" value="1"/>
</dbReference>
<dbReference type="AlphaFoldDB" id="A0A1H0XP63"/>
<reference evidence="4" key="1">
    <citation type="submission" date="2016-10" db="EMBL/GenBank/DDBJ databases">
        <authorList>
            <person name="Varghese N."/>
            <person name="Submissions S."/>
        </authorList>
    </citation>
    <scope>NUCLEOTIDE SEQUENCE [LARGE SCALE GENOMIC DNA]</scope>
    <source>
        <strain evidence="4">DSM 17072</strain>
    </source>
</reference>
<sequence>MIKKQLTILITIFICSFAFAQKEKDKLPSSEKILKEISEKACKCIDSINGYNKAKDAVNKEISACIDKDVLVYSMTKTFAKTSDDIESGKIKDKKIDVTINSNPQSDEYKQAYYEIETALMDNCTSIKELVSAAETSHDLVSKDPVALDFYNKAIEASGKEDWKEAIKNYEQAVKKDPKFIYAWDNLGICYRRTGEYDKALEAYRNSLKIDPKGKMPLQNIGLTYVYKKEYQKAINAYLDFDKVHPNDAEVYYGIGQIYYDHLKDNEKALDYMSKAYNIYTEQKSPYRTDAETIIGYIYKKMKDEGKTDKFKEILQNNKIRLE</sequence>
<proteinExistence type="predicted"/>
<dbReference type="Gene3D" id="1.25.40.10">
    <property type="entry name" value="Tetratricopeptide repeat domain"/>
    <property type="match status" value="1"/>
</dbReference>
<dbReference type="STRING" id="311333.SAMN05421664_0138"/>
<feature type="repeat" description="TPR" evidence="1">
    <location>
        <begin position="181"/>
        <end position="214"/>
    </location>
</feature>
<dbReference type="InterPro" id="IPR019734">
    <property type="entry name" value="TPR_rpt"/>
</dbReference>
<dbReference type="PROSITE" id="PS50293">
    <property type="entry name" value="TPR_REGION"/>
    <property type="match status" value="1"/>
</dbReference>
<gene>
    <name evidence="3" type="ORF">SAMN05421664_0138</name>
</gene>
<protein>
    <submittedName>
        <fullName evidence="3">Tetratricopeptide repeat-containing protein</fullName>
    </submittedName>
</protein>
<organism evidence="3 4">
    <name type="scientific">Chryseobacterium soldanellicola</name>
    <dbReference type="NCBI Taxonomy" id="311333"/>
    <lineage>
        <taxon>Bacteria</taxon>
        <taxon>Pseudomonadati</taxon>
        <taxon>Bacteroidota</taxon>
        <taxon>Flavobacteriia</taxon>
        <taxon>Flavobacteriales</taxon>
        <taxon>Weeksellaceae</taxon>
        <taxon>Chryseobacterium group</taxon>
        <taxon>Chryseobacterium</taxon>
    </lineage>
</organism>
<dbReference type="Proteomes" id="UP000199627">
    <property type="component" value="Unassembled WGS sequence"/>
</dbReference>
<evidence type="ECO:0000256" key="1">
    <source>
        <dbReference type="PROSITE-ProRule" id="PRU00339"/>
    </source>
</evidence>
<dbReference type="SMART" id="SM00028">
    <property type="entry name" value="TPR"/>
    <property type="match status" value="4"/>
</dbReference>
<evidence type="ECO:0000313" key="3">
    <source>
        <dbReference type="EMBL" id="SDQ04728.1"/>
    </source>
</evidence>
<dbReference type="RefSeq" id="WP_089752684.1">
    <property type="nucleotide sequence ID" value="NZ_FNKL01000001.1"/>
</dbReference>
<accession>A0A1H0XP63</accession>
<evidence type="ECO:0000313" key="4">
    <source>
        <dbReference type="Proteomes" id="UP000199627"/>
    </source>
</evidence>
<dbReference type="Pfam" id="PF13432">
    <property type="entry name" value="TPR_16"/>
    <property type="match status" value="2"/>
</dbReference>
<keyword evidence="4" id="KW-1185">Reference proteome</keyword>
<dbReference type="EMBL" id="FNKL01000001">
    <property type="protein sequence ID" value="SDQ04728.1"/>
    <property type="molecule type" value="Genomic_DNA"/>
</dbReference>
<dbReference type="PANTHER" id="PTHR12558">
    <property type="entry name" value="CELL DIVISION CYCLE 16,23,27"/>
    <property type="match status" value="1"/>
</dbReference>
<name>A0A1H0XP63_9FLAO</name>